<dbReference type="InterPro" id="IPR007272">
    <property type="entry name" value="Sulf_transp_TsuA/YedE"/>
</dbReference>
<reference evidence="9" key="1">
    <citation type="submission" date="2024-03" db="EMBL/GenBank/DDBJ databases">
        <title>Complete genome sequence of Sulfurisphaera javensis strain KD-1.</title>
        <authorList>
            <person name="Sakai H."/>
            <person name="Nur N."/>
            <person name="Suwanto A."/>
            <person name="Kurosawa N."/>
        </authorList>
    </citation>
    <scope>NUCLEOTIDE SEQUENCE</scope>
    <source>
        <strain evidence="9">KD-1</strain>
    </source>
</reference>
<dbReference type="AlphaFoldDB" id="A0AAT9GNK7"/>
<feature type="transmembrane region" description="Helical" evidence="8">
    <location>
        <begin position="389"/>
        <end position="407"/>
    </location>
</feature>
<dbReference type="GO" id="GO:0005886">
    <property type="term" value="C:plasma membrane"/>
    <property type="evidence" value="ECO:0007669"/>
    <property type="project" value="UniProtKB-SubCell"/>
</dbReference>
<dbReference type="RefSeq" id="WP_369610641.1">
    <property type="nucleotide sequence ID" value="NZ_AP031322.1"/>
</dbReference>
<evidence type="ECO:0000256" key="7">
    <source>
        <dbReference type="ARBA" id="ARBA00023136"/>
    </source>
</evidence>
<feature type="transmembrane region" description="Helical" evidence="8">
    <location>
        <begin position="253"/>
        <end position="276"/>
    </location>
</feature>
<dbReference type="GeneID" id="92353286"/>
<evidence type="ECO:0000256" key="3">
    <source>
        <dbReference type="ARBA" id="ARBA00022475"/>
    </source>
</evidence>
<feature type="transmembrane region" description="Helical" evidence="8">
    <location>
        <begin position="77"/>
        <end position="100"/>
    </location>
</feature>
<keyword evidence="2" id="KW-0813">Transport</keyword>
<proteinExistence type="predicted"/>
<feature type="transmembrane region" description="Helical" evidence="8">
    <location>
        <begin position="6"/>
        <end position="27"/>
    </location>
</feature>
<gene>
    <name evidence="9" type="ORF">SJAV_03560</name>
</gene>
<keyword evidence="4" id="KW-0997">Cell inner membrane</keyword>
<feature type="transmembrane region" description="Helical" evidence="8">
    <location>
        <begin position="350"/>
        <end position="369"/>
    </location>
</feature>
<dbReference type="EMBL" id="AP031322">
    <property type="protein sequence ID" value="BFH72412.1"/>
    <property type="molecule type" value="Genomic_DNA"/>
</dbReference>
<keyword evidence="3" id="KW-1003">Cell membrane</keyword>
<evidence type="ECO:0008006" key="10">
    <source>
        <dbReference type="Google" id="ProtNLM"/>
    </source>
</evidence>
<feature type="transmembrane region" description="Helical" evidence="8">
    <location>
        <begin position="112"/>
        <end position="131"/>
    </location>
</feature>
<sequence>MITYTAPLWVGIVIGFIIGAAAEAWGIGNPETLIRLAKWEDRLFVDCILLGAAVATPVMFGLYALGVGFHWSPKPLYVIGVGLGGFLFGIGLAISGYFPGSTWMALGEGRRDAIYAILGGLVGAAAWTALYQTPAGQWLVNTLNFGSVIIGATHQAGKEYLIPWGGLTPVDLFLISLVYAGIFFTIAYYLPRYKGGAHSCLRGTLQGKITDFEKAKRLDTAMFLTYGGLPYDEKSVAKKLNEYWAVESNVTRYYMVSVGAIVGLTVVAEMFLHQIFGESTTYSWMAGALFLPNFKYSQIVFKGIGWEPFSDIGTLLGAFFAATFLTRRFTVFRKNIPPSWAKRFGNNEAIRALGSFGGTALMMFGARMADGCASGHILSGALQMAISGLWFGVMVMVAMIITAKIVYRG</sequence>
<evidence type="ECO:0000256" key="2">
    <source>
        <dbReference type="ARBA" id="ARBA00022448"/>
    </source>
</evidence>
<keyword evidence="6 8" id="KW-1133">Transmembrane helix</keyword>
<accession>A0AAT9GNK7</accession>
<name>A0AAT9GNK7_9CREN</name>
<protein>
    <recommendedName>
        <fullName evidence="10">Transporter</fullName>
    </recommendedName>
</protein>
<dbReference type="Pfam" id="PF04143">
    <property type="entry name" value="Sulf_transp"/>
    <property type="match status" value="1"/>
</dbReference>
<feature type="transmembrane region" description="Helical" evidence="8">
    <location>
        <begin position="312"/>
        <end position="329"/>
    </location>
</feature>
<comment type="subcellular location">
    <subcellularLocation>
        <location evidence="1">Cell inner membrane</location>
        <topology evidence="1">Multi-pass membrane protein</topology>
    </subcellularLocation>
</comment>
<feature type="transmembrane region" description="Helical" evidence="8">
    <location>
        <begin position="48"/>
        <end position="71"/>
    </location>
</feature>
<evidence type="ECO:0000256" key="6">
    <source>
        <dbReference type="ARBA" id="ARBA00022989"/>
    </source>
</evidence>
<evidence type="ECO:0000256" key="4">
    <source>
        <dbReference type="ARBA" id="ARBA00022519"/>
    </source>
</evidence>
<dbReference type="PANTHER" id="PTHR30574">
    <property type="entry name" value="INNER MEMBRANE PROTEIN YEDE"/>
    <property type="match status" value="1"/>
</dbReference>
<evidence type="ECO:0000256" key="8">
    <source>
        <dbReference type="SAM" id="Phobius"/>
    </source>
</evidence>
<evidence type="ECO:0000256" key="1">
    <source>
        <dbReference type="ARBA" id="ARBA00004429"/>
    </source>
</evidence>
<organism evidence="9">
    <name type="scientific">Sulfurisphaera javensis</name>
    <dbReference type="NCBI Taxonomy" id="2049879"/>
    <lineage>
        <taxon>Archaea</taxon>
        <taxon>Thermoproteota</taxon>
        <taxon>Thermoprotei</taxon>
        <taxon>Sulfolobales</taxon>
        <taxon>Sulfolobaceae</taxon>
        <taxon>Sulfurisphaera</taxon>
    </lineage>
</organism>
<evidence type="ECO:0000313" key="9">
    <source>
        <dbReference type="EMBL" id="BFH72412.1"/>
    </source>
</evidence>
<dbReference type="KEGG" id="sjv:SJAV_03560"/>
<feature type="transmembrane region" description="Helical" evidence="8">
    <location>
        <begin position="172"/>
        <end position="190"/>
    </location>
</feature>
<dbReference type="PANTHER" id="PTHR30574:SF1">
    <property type="entry name" value="SULPHUR TRANSPORT DOMAIN-CONTAINING PROTEIN"/>
    <property type="match status" value="1"/>
</dbReference>
<keyword evidence="7 8" id="KW-0472">Membrane</keyword>
<keyword evidence="5 8" id="KW-0812">Transmembrane</keyword>
<evidence type="ECO:0000256" key="5">
    <source>
        <dbReference type="ARBA" id="ARBA00022692"/>
    </source>
</evidence>